<reference evidence="1 2" key="1">
    <citation type="submission" date="2018-06" db="EMBL/GenBank/DDBJ databases">
        <title>Draft genome sequence of hyperthermophilic methanogen Methanothermobacter tenebrarum sp. MCM-B 1447.</title>
        <authorList>
            <person name="Pore S.D."/>
            <person name="Dagar S."/>
            <person name="Dhakephalkar P.K."/>
        </authorList>
    </citation>
    <scope>NUCLEOTIDE SEQUENCE [LARGE SCALE GENOMIC DNA]</scope>
    <source>
        <strain evidence="1 2">MCM B 1447</strain>
    </source>
</reference>
<sequence>MVCEDATRLRTILGLEASPVGVKFIKDKMPENAKVLKKHRYCQGVMKARKGEEVLLPGDEISCPAAAHVFGFKELPKKLEEGRGLVGFGIVDKPDTGAKMFQGMKKLKRGFCNAIYLYPLDKVDEGPNVVIVEDLPERLMWIALAYLNLLGGERIRSSTAVLQAVCVDSTIIPFLESKLNMTYGCYGCREATDIKTEEAILGFPGKILPRIVEKLEYLKEKAIPRARAKKAFKSLERR</sequence>
<evidence type="ECO:0000313" key="2">
    <source>
        <dbReference type="Proteomes" id="UP000249782"/>
    </source>
</evidence>
<evidence type="ECO:0008006" key="3">
    <source>
        <dbReference type="Google" id="ProtNLM"/>
    </source>
</evidence>
<comment type="caution">
    <text evidence="1">The sequence shown here is derived from an EMBL/GenBank/DDBJ whole genome shotgun (WGS) entry which is preliminary data.</text>
</comment>
<dbReference type="EMBL" id="QLOE01000004">
    <property type="protein sequence ID" value="RAO79078.1"/>
    <property type="molecule type" value="Genomic_DNA"/>
</dbReference>
<dbReference type="RefSeq" id="WP_112093766.1">
    <property type="nucleotide sequence ID" value="NZ_QLOE01000004.1"/>
</dbReference>
<dbReference type="OrthoDB" id="81191at2157"/>
<dbReference type="PANTHER" id="PTHR37954">
    <property type="entry name" value="BLL4979 PROTEIN"/>
    <property type="match status" value="1"/>
</dbReference>
<name>A0A328P968_9EURY</name>
<evidence type="ECO:0000313" key="1">
    <source>
        <dbReference type="EMBL" id="RAO79078.1"/>
    </source>
</evidence>
<dbReference type="InterPro" id="IPR003748">
    <property type="entry name" value="DUF169"/>
</dbReference>
<keyword evidence="2" id="KW-1185">Reference proteome</keyword>
<accession>A0A328P968</accession>
<dbReference type="PANTHER" id="PTHR37954:SF3">
    <property type="entry name" value="DUF169 DOMAIN-CONTAINING PROTEIN"/>
    <property type="match status" value="1"/>
</dbReference>
<proteinExistence type="predicted"/>
<dbReference type="Pfam" id="PF02596">
    <property type="entry name" value="DUF169"/>
    <property type="match status" value="1"/>
</dbReference>
<organism evidence="1 2">
    <name type="scientific">Methanothermobacter tenebrarum</name>
    <dbReference type="NCBI Taxonomy" id="680118"/>
    <lineage>
        <taxon>Archaea</taxon>
        <taxon>Methanobacteriati</taxon>
        <taxon>Methanobacteriota</taxon>
        <taxon>Methanomada group</taxon>
        <taxon>Methanobacteria</taxon>
        <taxon>Methanobacteriales</taxon>
        <taxon>Methanobacteriaceae</taxon>
        <taxon>Methanothermobacter</taxon>
    </lineage>
</organism>
<dbReference type="AlphaFoldDB" id="A0A328P968"/>
<dbReference type="Proteomes" id="UP000249782">
    <property type="component" value="Unassembled WGS sequence"/>
</dbReference>
<protein>
    <recommendedName>
        <fullName evidence="3">DUF169 domain-containing protein</fullName>
    </recommendedName>
</protein>
<gene>
    <name evidence="1" type="ORF">DPC56_03910</name>
</gene>